<sequence length="952" mass="105973">MMSIHYVESVSSGCGDRVTFSIRWNDARMEVDLDPSPTGNTIQDSFIEKYNAAVEDGDEEEEEMISDQILDSIVQAGRLLFDQLALPSAPDTSTPVDLHSHIFPKEYSFFFRTNVESNTAELIPKGNDTTTHEKFELKYQLPANQDLSLPKFSTRDIHVRQKLLGDGYIARVSAGGREMCCKVGDELRADASQRELSCLLTISTSQHAAALRVPKLLGLVEAANDGRIIGLLQEYVPCSDTWELSTLQNVESVSSIAKARRQKWASQIQETVHLLHQIGVTWGDGKAANVLIDRDTDDVWIIDFGCGWTDGWVVMATAEVESFQPTPSYMRCVPGSVNIKVAKFPSPTRRIEHLDPSKVASNLVESINNALDKKDYSTIANLSVEDGYWRDHLVLSWVFRTVQTPSHILDFLQSCTKSRDSFRLKSIEVDAGTATRGPKIVPVDPSGSVFGVQFFIGVTTVIGAGVGLVRLVEQGGQWKIFTLYTRLEELRGHEEAINHRRGKGAEHGGKPGRKNWAERRAAEADIRAGDEPAVLIIGAGQAGLTAAARLKMLGVETLVIDQNERVGDNWRKRYHQLVLHDPVWYDHMPYLNFPAQWPIFTPKDKLAQFFESYATLLELNVWTKTELVDTKWDESEKVWTVTVNRKREDGTSEIRAFHPRHLIQATGHSGKKNQPAIRGVENFKGDRLCHSSEFPGARENSQGKKAIVVGSCNSAHDIAQDFLGKGYDITIVQRSSTHVVSSKAITEIALKGLYSEDGPPVDDADLLLHGQPTPVLKANQIKIAEQQAECDKDILDGLERAGFKVDRGPDGAGLFIKYFQRGGGYYIDVGASQLIVDGKIKVKQGQEIEEVMPNGLRLEDGTELEADEIVFATGYQNMRTQTRLMFGDEVADRVGDVWGFNDEGEIRTIWQRSGHPGFWFHGGNLAMCRYYSKPLALQIKGLEEGLFQDGDI</sequence>
<evidence type="ECO:0000313" key="2">
    <source>
        <dbReference type="Proteomes" id="UP001143856"/>
    </source>
</evidence>
<reference evidence="1" key="1">
    <citation type="submission" date="2022-10" db="EMBL/GenBank/DDBJ databases">
        <title>Genome Sequence of Xylaria curta.</title>
        <authorList>
            <person name="Buettner E."/>
        </authorList>
    </citation>
    <scope>NUCLEOTIDE SEQUENCE</scope>
    <source>
        <strain evidence="1">Babe10</strain>
    </source>
</reference>
<dbReference type="Proteomes" id="UP001143856">
    <property type="component" value="Unassembled WGS sequence"/>
</dbReference>
<organism evidence="1 2">
    <name type="scientific">Xylaria curta</name>
    <dbReference type="NCBI Taxonomy" id="42375"/>
    <lineage>
        <taxon>Eukaryota</taxon>
        <taxon>Fungi</taxon>
        <taxon>Dikarya</taxon>
        <taxon>Ascomycota</taxon>
        <taxon>Pezizomycotina</taxon>
        <taxon>Sordariomycetes</taxon>
        <taxon>Xylariomycetidae</taxon>
        <taxon>Xylariales</taxon>
        <taxon>Xylariaceae</taxon>
        <taxon>Xylaria</taxon>
    </lineage>
</organism>
<comment type="caution">
    <text evidence="1">The sequence shown here is derived from an EMBL/GenBank/DDBJ whole genome shotgun (WGS) entry which is preliminary data.</text>
</comment>
<evidence type="ECO:0000313" key="1">
    <source>
        <dbReference type="EMBL" id="KAJ2992616.1"/>
    </source>
</evidence>
<dbReference type="EMBL" id="JAPDGR010000257">
    <property type="protein sequence ID" value="KAJ2992616.1"/>
    <property type="molecule type" value="Genomic_DNA"/>
</dbReference>
<protein>
    <submittedName>
        <fullName evidence="1">Uncharacterized protein</fullName>
    </submittedName>
</protein>
<proteinExistence type="predicted"/>
<gene>
    <name evidence="1" type="ORF">NUW58_g2107</name>
</gene>
<keyword evidence="2" id="KW-1185">Reference proteome</keyword>
<name>A0ACC1PK03_9PEZI</name>
<accession>A0ACC1PK03</accession>